<proteinExistence type="predicted"/>
<dbReference type="AlphaFoldDB" id="A0A2I7SKQ4"/>
<name>A0A2I7SKQ4_9FLAO</name>
<dbReference type="RefSeq" id="WP_102996422.1">
    <property type="nucleotide sequence ID" value="NZ_CP025938.1"/>
</dbReference>
<evidence type="ECO:0000313" key="2">
    <source>
        <dbReference type="Proteomes" id="UP000236592"/>
    </source>
</evidence>
<dbReference type="OrthoDB" id="1358250at2"/>
<dbReference type="Proteomes" id="UP000236592">
    <property type="component" value="Chromosome"/>
</dbReference>
<protein>
    <submittedName>
        <fullName evidence="1">Uncharacterized protein</fullName>
    </submittedName>
</protein>
<evidence type="ECO:0000313" key="1">
    <source>
        <dbReference type="EMBL" id="AUS06471.1"/>
    </source>
</evidence>
<accession>A0A2I7SKQ4</accession>
<keyword evidence="2" id="KW-1185">Reference proteome</keyword>
<dbReference type="EMBL" id="CP025938">
    <property type="protein sequence ID" value="AUS06471.1"/>
    <property type="molecule type" value="Genomic_DNA"/>
</dbReference>
<sequence>MTPRKEIFIKVKEALNSIPQIELVDFFRGQFSNGKEHYPNCYTAALIRINNIAYDTMTQSNQEGETSIDVILYCKDGWMDQHNQTADPDHGFMEIDLQDAIVEALQFLKGEQFKPLQQTEDDTEDINHEGIMSFKSSFTTRVYRKIKPKYTKRSISLTS</sequence>
<reference evidence="2" key="1">
    <citation type="submission" date="2018-01" db="EMBL/GenBank/DDBJ databases">
        <title>Complete genome of Tamlana sp. UJ94.</title>
        <authorList>
            <person name="Jung J."/>
            <person name="Chung D."/>
            <person name="Bae S.S."/>
            <person name="Baek K."/>
        </authorList>
    </citation>
    <scope>NUCLEOTIDE SEQUENCE [LARGE SCALE GENOMIC DNA]</scope>
    <source>
        <strain evidence="2">UJ94</strain>
    </source>
</reference>
<organism evidence="1 2">
    <name type="scientific">Pseudotamlana carrageenivorans</name>
    <dbReference type="NCBI Taxonomy" id="2069432"/>
    <lineage>
        <taxon>Bacteria</taxon>
        <taxon>Pseudomonadati</taxon>
        <taxon>Bacteroidota</taxon>
        <taxon>Flavobacteriia</taxon>
        <taxon>Flavobacteriales</taxon>
        <taxon>Flavobacteriaceae</taxon>
        <taxon>Pseudotamlana</taxon>
    </lineage>
</organism>
<dbReference type="KEGG" id="taj:C1A40_13905"/>
<gene>
    <name evidence="1" type="ORF">C1A40_13905</name>
</gene>